<reference evidence="2" key="1">
    <citation type="submission" date="2023-05" db="EMBL/GenBank/DDBJ databases">
        <title>Comparative genomics of Bacillaceae isolates and their secondary metabolite potential.</title>
        <authorList>
            <person name="Song L."/>
            <person name="Nielsen L.J."/>
            <person name="Mohite O."/>
            <person name="Xu X."/>
            <person name="Weber T."/>
            <person name="Kovacs A.T."/>
        </authorList>
    </citation>
    <scope>NUCLEOTIDE SEQUENCE</scope>
    <source>
        <strain evidence="2">LN15</strain>
    </source>
</reference>
<evidence type="ECO:0000313" key="3">
    <source>
        <dbReference type="Proteomes" id="UP001178303"/>
    </source>
</evidence>
<organism evidence="2 3">
    <name type="scientific">Bacillus wiedmannii</name>
    <dbReference type="NCBI Taxonomy" id="1890302"/>
    <lineage>
        <taxon>Bacteria</taxon>
        <taxon>Bacillati</taxon>
        <taxon>Bacillota</taxon>
        <taxon>Bacilli</taxon>
        <taxon>Bacillales</taxon>
        <taxon>Bacillaceae</taxon>
        <taxon>Bacillus</taxon>
        <taxon>Bacillus cereus group</taxon>
    </lineage>
</organism>
<name>A0AA95LVS4_9BACI</name>
<sequence>MDYKSKILSVLLNKYENSKTVHTGERSAQRPQFSFRQKHELSKAYNDEMDYTNRLEINTALKDLLSKGIIEVKWEKWEENRIAEKVYLQYDFIPLAYSEAGIEPKFEKMNRILKVLEPLAMHSWSWVRQWYKEVQQSFQNKKTARINLNDVKGYELLVKALSRLEGLEESIPKRTFSQLVFGDTKLFETTIQGRLLIIYKRYGDIEYESDKEYLESIGILENIQPVYIKGNVDVCIRGEQIALGSFPGGLGLMDETIKELEIQYVHDKSIMLIENMTTYYAQIKKNNNILFIYTGGFPKKNVQQLLIKMNVYLKKHPISVYHYGDLDYGGIQIFEYIKRSFFSELEPYMMDVITYRKYINYGMEFSEEYEEKLLRMLENERYSLWYELIKEMLKEKKRVEQEMIVI</sequence>
<accession>A0AA95LVS4</accession>
<dbReference type="Pfam" id="PF09983">
    <property type="entry name" value="JetD_C"/>
    <property type="match status" value="1"/>
</dbReference>
<protein>
    <submittedName>
        <fullName evidence="2">DUF2220 family protein</fullName>
    </submittedName>
</protein>
<gene>
    <name evidence="2" type="ORF">QNH45_04860</name>
</gene>
<dbReference type="EMBL" id="CP126099">
    <property type="protein sequence ID" value="WHY30106.1"/>
    <property type="molecule type" value="Genomic_DNA"/>
</dbReference>
<dbReference type="GO" id="GO:0003677">
    <property type="term" value="F:DNA binding"/>
    <property type="evidence" value="ECO:0007669"/>
    <property type="project" value="InterPro"/>
</dbReference>
<dbReference type="Proteomes" id="UP001178303">
    <property type="component" value="Chromosome"/>
</dbReference>
<dbReference type="Gene3D" id="3.40.1360.10">
    <property type="match status" value="1"/>
</dbReference>
<feature type="domain" description="Wadjet protein JetD C-terminal" evidence="1">
    <location>
        <begin position="249"/>
        <end position="404"/>
    </location>
</feature>
<dbReference type="InterPro" id="IPR036078">
    <property type="entry name" value="Spo11/TopoVI_A_sf"/>
</dbReference>
<dbReference type="AlphaFoldDB" id="A0AA95LVS4"/>
<evidence type="ECO:0000259" key="1">
    <source>
        <dbReference type="Pfam" id="PF09983"/>
    </source>
</evidence>
<evidence type="ECO:0000313" key="2">
    <source>
        <dbReference type="EMBL" id="WHY30106.1"/>
    </source>
</evidence>
<proteinExistence type="predicted"/>
<dbReference type="InterPro" id="IPR024534">
    <property type="entry name" value="JetD_C"/>
</dbReference>
<dbReference type="GO" id="GO:0005694">
    <property type="term" value="C:chromosome"/>
    <property type="evidence" value="ECO:0007669"/>
    <property type="project" value="InterPro"/>
</dbReference>
<dbReference type="SUPFAM" id="SSF56726">
    <property type="entry name" value="DNA topoisomerase IV, alpha subunit"/>
    <property type="match status" value="1"/>
</dbReference>
<dbReference type="RefSeq" id="WP_283884424.1">
    <property type="nucleotide sequence ID" value="NZ_CP126099.1"/>
</dbReference>